<feature type="domain" description="Peptidase S54 rhomboid" evidence="8">
    <location>
        <begin position="133"/>
        <end position="296"/>
    </location>
</feature>
<reference evidence="9" key="1">
    <citation type="submission" date="2016-04" db="EMBL/GenBank/DDBJ databases">
        <authorList>
            <person name="Evans L.H."/>
            <person name="Alamgir A."/>
            <person name="Owens N."/>
            <person name="Weber N.D."/>
            <person name="Virtaneva K."/>
            <person name="Barbian K."/>
            <person name="Babar A."/>
            <person name="Rosenke K."/>
        </authorList>
    </citation>
    <scope>NUCLEOTIDE SEQUENCE [LARGE SCALE GENOMIC DNA]</scope>
    <source>
        <strain evidence="9">CBS 101.48</strain>
    </source>
</reference>
<keyword evidence="6 7" id="KW-0472">Membrane</keyword>
<evidence type="ECO:0000256" key="4">
    <source>
        <dbReference type="ARBA" id="ARBA00022801"/>
    </source>
</evidence>
<dbReference type="AlphaFoldDB" id="A0A163JYF1"/>
<evidence type="ECO:0000256" key="1">
    <source>
        <dbReference type="ARBA" id="ARBA00004141"/>
    </source>
</evidence>
<dbReference type="PANTHER" id="PTHR43731:SF14">
    <property type="entry name" value="PRESENILIN-ASSOCIATED RHOMBOID-LIKE PROTEIN, MITOCHONDRIAL"/>
    <property type="match status" value="1"/>
</dbReference>
<sequence>MIQYSRLAALVKHQHRHAPLYRYLPSATRGASKGNPSTTGTVYVSQRSFIRPRHHDRPLSSALKQQNNPFHKLGRMVNNVDPNTVLWSVIGINVGVFGLWQYGISSYRQFGDPALLEFMLDHFLNSPDGWEHHRWHTLLTSAFSHKNLDHLGINMLVLYSMGKGVIEAIGASRFLLLYCGAGIAGSLGTMLYREYLRPAMVNGTSNNGRAQMQPLQTVGSLGASGSVMGLTTFFACAFPKSTFLVFFVVPMPAIAVVGLFAAYDFYNATRAKASLVDSAAHIGGATYGAAYWFLRVKPLLRAGRWRV</sequence>
<keyword evidence="4" id="KW-0378">Hydrolase</keyword>
<keyword evidence="5 7" id="KW-1133">Transmembrane helix</keyword>
<dbReference type="PANTHER" id="PTHR43731">
    <property type="entry name" value="RHOMBOID PROTEASE"/>
    <property type="match status" value="1"/>
</dbReference>
<evidence type="ECO:0000256" key="3">
    <source>
        <dbReference type="ARBA" id="ARBA00022692"/>
    </source>
</evidence>
<dbReference type="Pfam" id="PF01694">
    <property type="entry name" value="Rhomboid"/>
    <property type="match status" value="1"/>
</dbReference>
<dbReference type="EMBL" id="LT554016">
    <property type="protein sequence ID" value="SAM02903.1"/>
    <property type="molecule type" value="Genomic_DNA"/>
</dbReference>
<feature type="transmembrane region" description="Helical" evidence="7">
    <location>
        <begin position="85"/>
        <end position="104"/>
    </location>
</feature>
<evidence type="ECO:0000313" key="10">
    <source>
        <dbReference type="Proteomes" id="UP000078561"/>
    </source>
</evidence>
<organism evidence="9">
    <name type="scientific">Absidia glauca</name>
    <name type="common">Pin mould</name>
    <dbReference type="NCBI Taxonomy" id="4829"/>
    <lineage>
        <taxon>Eukaryota</taxon>
        <taxon>Fungi</taxon>
        <taxon>Fungi incertae sedis</taxon>
        <taxon>Mucoromycota</taxon>
        <taxon>Mucoromycotina</taxon>
        <taxon>Mucoromycetes</taxon>
        <taxon>Mucorales</taxon>
        <taxon>Cunninghamellaceae</taxon>
        <taxon>Absidia</taxon>
    </lineage>
</organism>
<dbReference type="FunCoup" id="A0A163JYF1">
    <property type="interactions" value="408"/>
</dbReference>
<dbReference type="SUPFAM" id="SSF144091">
    <property type="entry name" value="Rhomboid-like"/>
    <property type="match status" value="1"/>
</dbReference>
<evidence type="ECO:0000256" key="5">
    <source>
        <dbReference type="ARBA" id="ARBA00022989"/>
    </source>
</evidence>
<dbReference type="OrthoDB" id="418595at2759"/>
<name>A0A163JYF1_ABSGL</name>
<evidence type="ECO:0000256" key="7">
    <source>
        <dbReference type="SAM" id="Phobius"/>
    </source>
</evidence>
<evidence type="ECO:0000313" key="9">
    <source>
        <dbReference type="EMBL" id="SAM02903.1"/>
    </source>
</evidence>
<accession>A0A163JYF1</accession>
<evidence type="ECO:0000256" key="6">
    <source>
        <dbReference type="ARBA" id="ARBA00023136"/>
    </source>
</evidence>
<evidence type="ECO:0000256" key="2">
    <source>
        <dbReference type="ARBA" id="ARBA00009045"/>
    </source>
</evidence>
<feature type="transmembrane region" description="Helical" evidence="7">
    <location>
        <begin position="243"/>
        <end position="263"/>
    </location>
</feature>
<keyword evidence="10" id="KW-1185">Reference proteome</keyword>
<dbReference type="InterPro" id="IPR035952">
    <property type="entry name" value="Rhomboid-like_sf"/>
</dbReference>
<feature type="transmembrane region" description="Helical" evidence="7">
    <location>
        <begin position="175"/>
        <end position="195"/>
    </location>
</feature>
<keyword evidence="3 7" id="KW-0812">Transmembrane</keyword>
<dbReference type="InterPro" id="IPR050925">
    <property type="entry name" value="Rhomboid_protease_S54"/>
</dbReference>
<proteinExistence type="inferred from homology"/>
<dbReference type="OMA" id="VFLAWQY"/>
<feature type="transmembrane region" description="Helical" evidence="7">
    <location>
        <begin position="275"/>
        <end position="294"/>
    </location>
</feature>
<evidence type="ECO:0000259" key="8">
    <source>
        <dbReference type="Pfam" id="PF01694"/>
    </source>
</evidence>
<dbReference type="STRING" id="4829.A0A163JYF1"/>
<dbReference type="GO" id="GO:0004252">
    <property type="term" value="F:serine-type endopeptidase activity"/>
    <property type="evidence" value="ECO:0007669"/>
    <property type="project" value="InterPro"/>
</dbReference>
<dbReference type="Gene3D" id="1.20.1540.10">
    <property type="entry name" value="Rhomboid-like"/>
    <property type="match status" value="1"/>
</dbReference>
<comment type="similarity">
    <text evidence="2">Belongs to the peptidase S54 family.</text>
</comment>
<dbReference type="Proteomes" id="UP000078561">
    <property type="component" value="Unassembled WGS sequence"/>
</dbReference>
<dbReference type="InParanoid" id="A0A163JYF1"/>
<dbReference type="InterPro" id="IPR022764">
    <property type="entry name" value="Peptidase_S54_rhomboid_dom"/>
</dbReference>
<dbReference type="GO" id="GO:0016020">
    <property type="term" value="C:membrane"/>
    <property type="evidence" value="ECO:0007669"/>
    <property type="project" value="UniProtKB-SubCell"/>
</dbReference>
<gene>
    <name evidence="9" type="primary">ABSGL_08719.1 scaffold 10421</name>
</gene>
<protein>
    <recommendedName>
        <fullName evidence="8">Peptidase S54 rhomboid domain-containing protein</fullName>
    </recommendedName>
</protein>
<comment type="subcellular location">
    <subcellularLocation>
        <location evidence="1">Membrane</location>
        <topology evidence="1">Multi-pass membrane protein</topology>
    </subcellularLocation>
</comment>